<keyword evidence="3 10" id="KW-1134">Transmembrane beta strand</keyword>
<dbReference type="PROSITE" id="PS52016">
    <property type="entry name" value="TONB_DEPENDENT_REC_3"/>
    <property type="match status" value="1"/>
</dbReference>
<evidence type="ECO:0000256" key="2">
    <source>
        <dbReference type="ARBA" id="ARBA00022448"/>
    </source>
</evidence>
<dbReference type="Gene3D" id="2.60.40.1120">
    <property type="entry name" value="Carboxypeptidase-like, regulatory domain"/>
    <property type="match status" value="1"/>
</dbReference>
<keyword evidence="16" id="KW-1185">Reference proteome</keyword>
<dbReference type="SUPFAM" id="SSF49452">
    <property type="entry name" value="Starch-binding domain-like"/>
    <property type="match status" value="1"/>
</dbReference>
<comment type="subcellular location">
    <subcellularLocation>
        <location evidence="1 10">Cell outer membrane</location>
        <topology evidence="1 10">Multi-pass membrane protein</topology>
    </subcellularLocation>
</comment>
<evidence type="ECO:0000313" key="16">
    <source>
        <dbReference type="Proteomes" id="UP001597369"/>
    </source>
</evidence>
<keyword evidence="2 10" id="KW-0813">Transport</keyword>
<reference evidence="16" key="1">
    <citation type="journal article" date="2019" name="Int. J. Syst. Evol. Microbiol.">
        <title>The Global Catalogue of Microorganisms (GCM) 10K type strain sequencing project: providing services to taxonomists for standard genome sequencing and annotation.</title>
        <authorList>
            <consortium name="The Broad Institute Genomics Platform"/>
            <consortium name="The Broad Institute Genome Sequencing Center for Infectious Disease"/>
            <person name="Wu L."/>
            <person name="Ma J."/>
        </authorList>
    </citation>
    <scope>NUCLEOTIDE SEQUENCE [LARGE SCALE GENOMIC DNA]</scope>
    <source>
        <strain evidence="16">JCM 16545</strain>
    </source>
</reference>
<evidence type="ECO:0000256" key="5">
    <source>
        <dbReference type="ARBA" id="ARBA00022729"/>
    </source>
</evidence>
<feature type="domain" description="TonB-dependent receptor plug" evidence="14">
    <location>
        <begin position="122"/>
        <end position="224"/>
    </location>
</feature>
<keyword evidence="8 15" id="KW-0675">Receptor</keyword>
<evidence type="ECO:0000256" key="6">
    <source>
        <dbReference type="ARBA" id="ARBA00023077"/>
    </source>
</evidence>
<dbReference type="InterPro" id="IPR037066">
    <property type="entry name" value="Plug_dom_sf"/>
</dbReference>
<feature type="chain" id="PRO_5045615622" evidence="12">
    <location>
        <begin position="22"/>
        <end position="772"/>
    </location>
</feature>
<dbReference type="PANTHER" id="PTHR30069">
    <property type="entry name" value="TONB-DEPENDENT OUTER MEMBRANE RECEPTOR"/>
    <property type="match status" value="1"/>
</dbReference>
<dbReference type="InterPro" id="IPR039426">
    <property type="entry name" value="TonB-dep_rcpt-like"/>
</dbReference>
<feature type="domain" description="TonB-dependent receptor-like beta-barrel" evidence="13">
    <location>
        <begin position="291"/>
        <end position="745"/>
    </location>
</feature>
<gene>
    <name evidence="15" type="ORF">ACFSKU_19785</name>
</gene>
<organism evidence="15 16">
    <name type="scientific">Pontibacter silvestris</name>
    <dbReference type="NCBI Taxonomy" id="2305183"/>
    <lineage>
        <taxon>Bacteria</taxon>
        <taxon>Pseudomonadati</taxon>
        <taxon>Bacteroidota</taxon>
        <taxon>Cytophagia</taxon>
        <taxon>Cytophagales</taxon>
        <taxon>Hymenobacteraceae</taxon>
        <taxon>Pontibacter</taxon>
    </lineage>
</organism>
<feature type="signal peptide" evidence="12">
    <location>
        <begin position="1"/>
        <end position="21"/>
    </location>
</feature>
<dbReference type="CDD" id="cd01347">
    <property type="entry name" value="ligand_gated_channel"/>
    <property type="match status" value="1"/>
</dbReference>
<dbReference type="InterPro" id="IPR036942">
    <property type="entry name" value="Beta-barrel_TonB_sf"/>
</dbReference>
<dbReference type="Proteomes" id="UP001597369">
    <property type="component" value="Unassembled WGS sequence"/>
</dbReference>
<name>A0ABW4X552_9BACT</name>
<keyword evidence="7 10" id="KW-0472">Membrane</keyword>
<evidence type="ECO:0000256" key="1">
    <source>
        <dbReference type="ARBA" id="ARBA00004571"/>
    </source>
</evidence>
<comment type="similarity">
    <text evidence="10 11">Belongs to the TonB-dependent receptor family.</text>
</comment>
<dbReference type="PANTHER" id="PTHR30069:SF29">
    <property type="entry name" value="HEMOGLOBIN AND HEMOGLOBIN-HAPTOGLOBIN-BINDING PROTEIN 1-RELATED"/>
    <property type="match status" value="1"/>
</dbReference>
<dbReference type="InterPro" id="IPR000531">
    <property type="entry name" value="Beta-barrel_TonB"/>
</dbReference>
<dbReference type="RefSeq" id="WP_229957346.1">
    <property type="nucleotide sequence ID" value="NZ_JAJJWI010000001.1"/>
</dbReference>
<sequence>MKLIVSIMLAYVSVVVTPAFAQGYGTLAGEVTDVAGAPLAHATIQLEGYNIGSAASEAGKFTLTKVPEGLQKVHVSAVGFQDRVKEISVKAGQKQHLVIQLKEKVDELKQVVVTATRMEQHIKDVPIPVNVISAEQIQRMGSVRLNEVLAEQTGLQIISDHGTGLQIQGLSADYVLILVDGEPVIGRTTGVLDLTRLAVGNIERVEVIKGPASSLYGSEAMAGVVNIITKKSIAPFSSTARARYSSFQTLNTSADIRLNKGSLGFYLFADRLSSDGYDLTPGEVGRTAPPFTSYTLNPKVSYSFSSRLKAKVSARWYTEDQENLYGVSDSDVERIIFEKANRQDWSLMPTLEYTFGSNSKLTLENYTSRYKTDSDMRYTDDASVYDESYFNQLFNRSQFQLDVPFKKHHISTLGAGYTLEEVEATRYDDQNQFKTTFVFGQHQWSPGSRLNIVAGARYDHHNAYASRFSPKLSAKYEVLPWLAVQASAGGGYKAPDFRQLLLNFTNAVAGYSVFGSRLANEGVERLEQEGQIARILIDPATIGEIKAENSMAYNMGLHISALKNILDVNLNAYRNNIHDLIQTLPIATKVNGQSVYSYVNVSKVVTQGVEVQADYKPLHNLTLSLGYQFLDAKDVEVKEKLENGEVYKRDPATGEVMHVKPADYGGLFNRSRHSGNVKIFYDNQQYDFNLSLRGLYRGRFGTGDVNGNQILDVDQEYADGYFTWNITAAKKLLKQLTLEAGVNNLFAVKNIYEPSLSGRVCFAGLILHMGSN</sequence>
<evidence type="ECO:0000313" key="15">
    <source>
        <dbReference type="EMBL" id="MFD2069135.1"/>
    </source>
</evidence>
<dbReference type="Gene3D" id="2.40.170.20">
    <property type="entry name" value="TonB-dependent receptor, beta-barrel domain"/>
    <property type="match status" value="1"/>
</dbReference>
<evidence type="ECO:0000256" key="9">
    <source>
        <dbReference type="ARBA" id="ARBA00023237"/>
    </source>
</evidence>
<protein>
    <submittedName>
        <fullName evidence="15">TonB-dependent receptor domain-containing protein</fullName>
    </submittedName>
</protein>
<dbReference type="Pfam" id="PF00593">
    <property type="entry name" value="TonB_dep_Rec_b-barrel"/>
    <property type="match status" value="1"/>
</dbReference>
<evidence type="ECO:0000256" key="10">
    <source>
        <dbReference type="PROSITE-ProRule" id="PRU01360"/>
    </source>
</evidence>
<dbReference type="Gene3D" id="2.170.130.10">
    <property type="entry name" value="TonB-dependent receptor, plug domain"/>
    <property type="match status" value="1"/>
</dbReference>
<keyword evidence="6 11" id="KW-0798">TonB box</keyword>
<keyword evidence="9 10" id="KW-0998">Cell outer membrane</keyword>
<dbReference type="Pfam" id="PF07715">
    <property type="entry name" value="Plug"/>
    <property type="match status" value="1"/>
</dbReference>
<keyword evidence="5 12" id="KW-0732">Signal</keyword>
<evidence type="ECO:0000256" key="11">
    <source>
        <dbReference type="RuleBase" id="RU003357"/>
    </source>
</evidence>
<evidence type="ECO:0000259" key="14">
    <source>
        <dbReference type="Pfam" id="PF07715"/>
    </source>
</evidence>
<evidence type="ECO:0000256" key="8">
    <source>
        <dbReference type="ARBA" id="ARBA00023170"/>
    </source>
</evidence>
<keyword evidence="4 10" id="KW-0812">Transmembrane</keyword>
<comment type="caution">
    <text evidence="15">The sequence shown here is derived from an EMBL/GenBank/DDBJ whole genome shotgun (WGS) entry which is preliminary data.</text>
</comment>
<proteinExistence type="inferred from homology"/>
<evidence type="ECO:0000256" key="7">
    <source>
        <dbReference type="ARBA" id="ARBA00023136"/>
    </source>
</evidence>
<evidence type="ECO:0000256" key="12">
    <source>
        <dbReference type="SAM" id="SignalP"/>
    </source>
</evidence>
<accession>A0ABW4X552</accession>
<dbReference type="EMBL" id="JBHUHV010000058">
    <property type="protein sequence ID" value="MFD2069135.1"/>
    <property type="molecule type" value="Genomic_DNA"/>
</dbReference>
<dbReference type="SUPFAM" id="SSF56935">
    <property type="entry name" value="Porins"/>
    <property type="match status" value="1"/>
</dbReference>
<dbReference type="InterPro" id="IPR013784">
    <property type="entry name" value="Carb-bd-like_fold"/>
</dbReference>
<evidence type="ECO:0000259" key="13">
    <source>
        <dbReference type="Pfam" id="PF00593"/>
    </source>
</evidence>
<evidence type="ECO:0000256" key="3">
    <source>
        <dbReference type="ARBA" id="ARBA00022452"/>
    </source>
</evidence>
<evidence type="ECO:0000256" key="4">
    <source>
        <dbReference type="ARBA" id="ARBA00022692"/>
    </source>
</evidence>
<dbReference type="Pfam" id="PF13715">
    <property type="entry name" value="CarbopepD_reg_2"/>
    <property type="match status" value="1"/>
</dbReference>
<dbReference type="InterPro" id="IPR012910">
    <property type="entry name" value="Plug_dom"/>
</dbReference>